<keyword evidence="3 5" id="KW-0808">Transferase</keyword>
<dbReference type="RefSeq" id="WP_229432206.1">
    <property type="nucleotide sequence ID" value="NZ_JAJHPV010000013.1"/>
</dbReference>
<evidence type="ECO:0000256" key="3">
    <source>
        <dbReference type="ARBA" id="ARBA00022679"/>
    </source>
</evidence>
<evidence type="ECO:0000256" key="2">
    <source>
        <dbReference type="ARBA" id="ARBA00022676"/>
    </source>
</evidence>
<reference evidence="5 6" key="1">
    <citation type="submission" date="2021-11" db="EMBL/GenBank/DDBJ databases">
        <authorList>
            <person name="Huq M.A."/>
        </authorList>
    </citation>
    <scope>NUCLEOTIDE SEQUENCE [LARGE SCALE GENOMIC DNA]</scope>
    <source>
        <strain evidence="5 6">MAHUQ-52</strain>
    </source>
</reference>
<dbReference type="InterPro" id="IPR001173">
    <property type="entry name" value="Glyco_trans_2-like"/>
</dbReference>
<sequence>MLRAWLGSGARSSVAELGPAFLPARCQGGTHGPLVELLRAAGVHSVGACWKAGEAIEAMIFAPPDAPRARLILSDGSARYEYEAPAGGVRFRLPCPRQDAVWSLAFFAAGAAAPELLRGSPLVFAPTQAAPAAPEAIRPVSIVIPVYRDMRLVQACINSVLATLPGNLTRAEIVVIDDASPEPALSAWLDQLAAAGRITLLRNQFNLGFIETVNRGMRHHRGHDVLLLNADTLVHGDWIDRLKTALHSAPDIASVTPWSNNGEISSFPTIATATPAPTAAQLAQIDTIAAQLRAAGATADVALPSCCGFTMLIRRDVLDQIGMLDGVALVRGYGEEVDWCLRASAAGYRHLNATGVFVAHAGTVSFRFEKTLRVRQNRQVLAARYPHYHPEYHAFISDDPLTAARSALREALVQAGSAWLETSLRLLGGDADLARTLPAPIAGSCTRIAVWQHRIEAPGNAKVLQLARLLASRGADVPPLRLLVIGDASEALWRTGVVDVVPATVWQESSLFSDATLLGLAGCSVLLSERDSSVAPGIEHVTLDDGFEPQAWLATRWAPKRRPAPTPQKKTASA</sequence>
<dbReference type="Pfam" id="PF00535">
    <property type="entry name" value="Glycos_transf_2"/>
    <property type="match status" value="1"/>
</dbReference>
<dbReference type="PANTHER" id="PTHR43179:SF12">
    <property type="entry name" value="GALACTOFURANOSYLTRANSFERASE GLFT2"/>
    <property type="match status" value="1"/>
</dbReference>
<protein>
    <submittedName>
        <fullName evidence="5">Glycosyltransferase</fullName>
        <ecNumber evidence="5">2.4.-.-</ecNumber>
    </submittedName>
</protein>
<dbReference type="InterPro" id="IPR029044">
    <property type="entry name" value="Nucleotide-diphossugar_trans"/>
</dbReference>
<proteinExistence type="inferred from homology"/>
<evidence type="ECO:0000256" key="1">
    <source>
        <dbReference type="ARBA" id="ARBA00006739"/>
    </source>
</evidence>
<name>A0ABS8IRS2_9BURK</name>
<keyword evidence="2 5" id="KW-0328">Glycosyltransferase</keyword>
<gene>
    <name evidence="5" type="ORF">LMJ30_10015</name>
</gene>
<evidence type="ECO:0000313" key="6">
    <source>
        <dbReference type="Proteomes" id="UP001198701"/>
    </source>
</evidence>
<feature type="domain" description="Glycosyltransferase 2-like" evidence="4">
    <location>
        <begin position="141"/>
        <end position="321"/>
    </location>
</feature>
<dbReference type="GO" id="GO:0016757">
    <property type="term" value="F:glycosyltransferase activity"/>
    <property type="evidence" value="ECO:0007669"/>
    <property type="project" value="UniProtKB-KW"/>
</dbReference>
<comment type="caution">
    <text evidence="5">The sequence shown here is derived from an EMBL/GenBank/DDBJ whole genome shotgun (WGS) entry which is preliminary data.</text>
</comment>
<dbReference type="Gene3D" id="3.90.550.10">
    <property type="entry name" value="Spore Coat Polysaccharide Biosynthesis Protein SpsA, Chain A"/>
    <property type="match status" value="1"/>
</dbReference>
<dbReference type="EC" id="2.4.-.-" evidence="5"/>
<evidence type="ECO:0000313" key="5">
    <source>
        <dbReference type="EMBL" id="MCC6071289.1"/>
    </source>
</evidence>
<dbReference type="PANTHER" id="PTHR43179">
    <property type="entry name" value="RHAMNOSYLTRANSFERASE WBBL"/>
    <property type="match status" value="1"/>
</dbReference>
<keyword evidence="6" id="KW-1185">Reference proteome</keyword>
<evidence type="ECO:0000259" key="4">
    <source>
        <dbReference type="Pfam" id="PF00535"/>
    </source>
</evidence>
<dbReference type="Proteomes" id="UP001198701">
    <property type="component" value="Unassembled WGS sequence"/>
</dbReference>
<dbReference type="SUPFAM" id="SSF53448">
    <property type="entry name" value="Nucleotide-diphospho-sugar transferases"/>
    <property type="match status" value="1"/>
</dbReference>
<organism evidence="5 6">
    <name type="scientific">Massilia agrisoli</name>
    <dbReference type="NCBI Taxonomy" id="2892444"/>
    <lineage>
        <taxon>Bacteria</taxon>
        <taxon>Pseudomonadati</taxon>
        <taxon>Pseudomonadota</taxon>
        <taxon>Betaproteobacteria</taxon>
        <taxon>Burkholderiales</taxon>
        <taxon>Oxalobacteraceae</taxon>
        <taxon>Telluria group</taxon>
        <taxon>Massilia</taxon>
    </lineage>
</organism>
<comment type="similarity">
    <text evidence="1">Belongs to the glycosyltransferase 2 family.</text>
</comment>
<accession>A0ABS8IRS2</accession>
<dbReference type="EMBL" id="JAJHPV010000013">
    <property type="protein sequence ID" value="MCC6071289.1"/>
    <property type="molecule type" value="Genomic_DNA"/>
</dbReference>